<evidence type="ECO:0000313" key="2">
    <source>
        <dbReference type="EMBL" id="KAF2268165.1"/>
    </source>
</evidence>
<protein>
    <recommendedName>
        <fullName evidence="1">Heterokaryon incompatibility domain-containing protein</fullName>
    </recommendedName>
</protein>
<feature type="domain" description="Heterokaryon incompatibility" evidence="1">
    <location>
        <begin position="51"/>
        <end position="209"/>
    </location>
</feature>
<proteinExistence type="predicted"/>
<dbReference type="PANTHER" id="PTHR24148:SF79">
    <property type="entry name" value="HETEROKARYON INCOMPATIBILITY DOMAIN-CONTAINING PROTEIN"/>
    <property type="match status" value="1"/>
</dbReference>
<keyword evidence="3" id="KW-1185">Reference proteome</keyword>
<dbReference type="Pfam" id="PF06985">
    <property type="entry name" value="HET"/>
    <property type="match status" value="1"/>
</dbReference>
<organism evidence="2 3">
    <name type="scientific">Lojkania enalia</name>
    <dbReference type="NCBI Taxonomy" id="147567"/>
    <lineage>
        <taxon>Eukaryota</taxon>
        <taxon>Fungi</taxon>
        <taxon>Dikarya</taxon>
        <taxon>Ascomycota</taxon>
        <taxon>Pezizomycotina</taxon>
        <taxon>Dothideomycetes</taxon>
        <taxon>Pleosporomycetidae</taxon>
        <taxon>Pleosporales</taxon>
        <taxon>Pleosporales incertae sedis</taxon>
        <taxon>Lojkania</taxon>
    </lineage>
</organism>
<dbReference type="EMBL" id="ML986587">
    <property type="protein sequence ID" value="KAF2268165.1"/>
    <property type="molecule type" value="Genomic_DNA"/>
</dbReference>
<sequence length="642" mass="73220">MGGGRYRYKRLQSSSAFRLFSLSEPKDTSFESPINFSIQLFDASIDECPEFDAVSYAWDGQEPTETITCNGKRLMVTRNVFDILLQARVHRPKGTFWVDSICINQSSTLEKNHQVPLMGSIYKRANVVWVYLGHGTCLSEATFKLLWDIARMKWNRATESSTHWEMARQECVQEFCAVLRQLFGAEENINEITRVLGWNWFHRLWPVQELVLAKHPILLCGSDRMPWGEFKDALEILQEVESMQSLTVSRFAKDLYDTSECYRHLRGMTLETNFVMGVAPPQYLRYVLKAVRTKCASDRRDKIYGVYGILREIGFQTSRVDYEADLVSVYTTFTRTIITSENTVDVLEEVCLPPSMTGLPSWVPDWSNIRSVNPIVTIGPGASKWLNSIIHELTETVLTVSGIIMDTIRAVARPFPSEPYFDEAILAGISLVKGFQGWAVVARQISGQYQTGETIEEAFFRTMTHNWIDRSGRKYPFAPLPHWRGPGHWMDIITANLPDSGIDINQLRADLIRTYQIKGSALITMGMMMNVGENIVDWPDEIVILVTLQSRGLLTPRNEDAITRNKAHKTLFVTDRDYLGLGPSWMQAGDRVALLSGGKVPFVVREERYCKYRLIGPAYIHGMMSGECWPVEKEKIQKISLI</sequence>
<evidence type="ECO:0000313" key="3">
    <source>
        <dbReference type="Proteomes" id="UP000800093"/>
    </source>
</evidence>
<dbReference type="Proteomes" id="UP000800093">
    <property type="component" value="Unassembled WGS sequence"/>
</dbReference>
<dbReference type="Pfam" id="PF26639">
    <property type="entry name" value="Het-6_barrel"/>
    <property type="match status" value="1"/>
</dbReference>
<evidence type="ECO:0000259" key="1">
    <source>
        <dbReference type="Pfam" id="PF06985"/>
    </source>
</evidence>
<dbReference type="PANTHER" id="PTHR24148">
    <property type="entry name" value="ANKYRIN REPEAT DOMAIN-CONTAINING PROTEIN 39 HOMOLOG-RELATED"/>
    <property type="match status" value="1"/>
</dbReference>
<dbReference type="AlphaFoldDB" id="A0A9P4KJ80"/>
<dbReference type="OrthoDB" id="194358at2759"/>
<name>A0A9P4KJ80_9PLEO</name>
<gene>
    <name evidence="2" type="ORF">CC78DRAFT_15294</name>
</gene>
<dbReference type="InterPro" id="IPR052895">
    <property type="entry name" value="HetReg/Transcr_Mod"/>
</dbReference>
<reference evidence="3" key="1">
    <citation type="journal article" date="2020" name="Stud. Mycol.">
        <title>101 Dothideomycetes genomes: A test case for predicting lifestyles and emergence of pathogens.</title>
        <authorList>
            <person name="Haridas S."/>
            <person name="Albert R."/>
            <person name="Binder M."/>
            <person name="Bloem J."/>
            <person name="LaButti K."/>
            <person name="Salamov A."/>
            <person name="Andreopoulos B."/>
            <person name="Baker S."/>
            <person name="Barry K."/>
            <person name="Bills G."/>
            <person name="Bluhm B."/>
            <person name="Cannon C."/>
            <person name="Castanera R."/>
            <person name="Culley D."/>
            <person name="Daum C."/>
            <person name="Ezra D."/>
            <person name="Gonzalez J."/>
            <person name="Henrissat B."/>
            <person name="Kuo A."/>
            <person name="Liang C."/>
            <person name="Lipzen A."/>
            <person name="Lutzoni F."/>
            <person name="Magnuson J."/>
            <person name="Mondo S."/>
            <person name="Nolan M."/>
            <person name="Ohm R."/>
            <person name="Pangilinan J."/>
            <person name="Park H.-J."/>
            <person name="Ramirez L."/>
            <person name="Alfaro M."/>
            <person name="Sun H."/>
            <person name="Tritt A."/>
            <person name="Yoshinaga Y."/>
            <person name="Zwiers L.-H."/>
            <person name="Turgeon B."/>
            <person name="Goodwin S."/>
            <person name="Spatafora J."/>
            <person name="Crous P."/>
            <person name="Grigoriev I."/>
        </authorList>
    </citation>
    <scope>NUCLEOTIDE SEQUENCE [LARGE SCALE GENOMIC DNA]</scope>
    <source>
        <strain evidence="3">CBS 304.66</strain>
    </source>
</reference>
<accession>A0A9P4KJ80</accession>
<dbReference type="InterPro" id="IPR010730">
    <property type="entry name" value="HET"/>
</dbReference>
<comment type="caution">
    <text evidence="2">The sequence shown here is derived from an EMBL/GenBank/DDBJ whole genome shotgun (WGS) entry which is preliminary data.</text>
</comment>